<feature type="transmembrane region" description="Helical" evidence="1">
    <location>
        <begin position="27"/>
        <end position="47"/>
    </location>
</feature>
<evidence type="ECO:0000313" key="2">
    <source>
        <dbReference type="EMBL" id="AKB51229.1"/>
    </source>
</evidence>
<dbReference type="GeneID" id="24823485"/>
<dbReference type="RefSeq" id="WP_011307693.1">
    <property type="nucleotide sequence ID" value="NZ_CP009526.1"/>
</dbReference>
<gene>
    <name evidence="2" type="ORF">MSBRW_1976</name>
</gene>
<keyword evidence="1" id="KW-0812">Transmembrane</keyword>
<dbReference type="EMBL" id="CP009526">
    <property type="protein sequence ID" value="AKB51229.1"/>
    <property type="molecule type" value="Genomic_DNA"/>
</dbReference>
<protein>
    <submittedName>
        <fullName evidence="2">Uncharacterized protein</fullName>
    </submittedName>
</protein>
<sequence>MDILYESSTLEIQACEELENQLDIQSFRVFLGLAGYILKFVPLSYYYSDCLRKRIKDVTQAFSNNPFKKRLERKPRGTFEFENLISKPYRRDHNPFEKRLDRKT</sequence>
<organism evidence="2 3">
    <name type="scientific">Methanosarcina barkeri str. Wiesmoor</name>
    <dbReference type="NCBI Taxonomy" id="1434109"/>
    <lineage>
        <taxon>Archaea</taxon>
        <taxon>Methanobacteriati</taxon>
        <taxon>Methanobacteriota</taxon>
        <taxon>Stenosarchaea group</taxon>
        <taxon>Methanomicrobia</taxon>
        <taxon>Methanosarcinales</taxon>
        <taxon>Methanosarcinaceae</taxon>
        <taxon>Methanosarcina</taxon>
    </lineage>
</organism>
<dbReference type="PATRIC" id="fig|1434109.4.peg.2532"/>
<keyword evidence="1" id="KW-0472">Membrane</keyword>
<name>A0A0E3QN70_METBA</name>
<dbReference type="HOGENOM" id="CLU_2243828_0_0_2"/>
<evidence type="ECO:0000313" key="3">
    <source>
        <dbReference type="Proteomes" id="UP000033038"/>
    </source>
</evidence>
<reference evidence="2 3" key="1">
    <citation type="submission" date="2014-07" db="EMBL/GenBank/DDBJ databases">
        <title>Methanogenic archaea and the global carbon cycle.</title>
        <authorList>
            <person name="Henriksen J.R."/>
            <person name="Luke J."/>
            <person name="Reinhart S."/>
            <person name="Benedict M.N."/>
            <person name="Youngblut N.D."/>
            <person name="Metcalf M.E."/>
            <person name="Whitaker R.J."/>
            <person name="Metcalf W.W."/>
        </authorList>
    </citation>
    <scope>NUCLEOTIDE SEQUENCE [LARGE SCALE GENOMIC DNA]</scope>
    <source>
        <strain evidence="2 3">Wiesmoor</strain>
    </source>
</reference>
<dbReference type="AlphaFoldDB" id="A0A0E3QN70"/>
<proteinExistence type="predicted"/>
<keyword evidence="1" id="KW-1133">Transmembrane helix</keyword>
<dbReference type="Proteomes" id="UP000033038">
    <property type="component" value="Chromosome"/>
</dbReference>
<accession>A0A0E3QN70</accession>
<evidence type="ECO:0000256" key="1">
    <source>
        <dbReference type="SAM" id="Phobius"/>
    </source>
</evidence>
<dbReference type="KEGG" id="mbw:MSBRW_1976"/>